<name>A0ACB9HPP7_9ASTR</name>
<organism evidence="1 2">
    <name type="scientific">Smallanthus sonchifolius</name>
    <dbReference type="NCBI Taxonomy" id="185202"/>
    <lineage>
        <taxon>Eukaryota</taxon>
        <taxon>Viridiplantae</taxon>
        <taxon>Streptophyta</taxon>
        <taxon>Embryophyta</taxon>
        <taxon>Tracheophyta</taxon>
        <taxon>Spermatophyta</taxon>
        <taxon>Magnoliopsida</taxon>
        <taxon>eudicotyledons</taxon>
        <taxon>Gunneridae</taxon>
        <taxon>Pentapetalae</taxon>
        <taxon>asterids</taxon>
        <taxon>campanulids</taxon>
        <taxon>Asterales</taxon>
        <taxon>Asteraceae</taxon>
        <taxon>Asteroideae</taxon>
        <taxon>Heliantheae alliance</taxon>
        <taxon>Millerieae</taxon>
        <taxon>Smallanthus</taxon>
    </lineage>
</organism>
<proteinExistence type="predicted"/>
<dbReference type="Proteomes" id="UP001056120">
    <property type="component" value="Linkage Group LG11"/>
</dbReference>
<evidence type="ECO:0000313" key="1">
    <source>
        <dbReference type="EMBL" id="KAI3797933.1"/>
    </source>
</evidence>
<comment type="caution">
    <text evidence="1">The sequence shown here is derived from an EMBL/GenBank/DDBJ whole genome shotgun (WGS) entry which is preliminary data.</text>
</comment>
<sequence length="127" mass="14075">MTMIPCSLKKKSNLIIYSCNGTVSSLKVFFKPLNVCRNVSRVSWTWMIISLLKIGKVVGDTLDEQSAKCILVALGDDDQCIEVDFITWQKQFDTEHPSSDLACETAAGMAATVIAFNPYNSSYLDLL</sequence>
<reference evidence="2" key="1">
    <citation type="journal article" date="2022" name="Mol. Ecol. Resour.">
        <title>The genomes of chicory, endive, great burdock and yacon provide insights into Asteraceae palaeo-polyploidization history and plant inulin production.</title>
        <authorList>
            <person name="Fan W."/>
            <person name="Wang S."/>
            <person name="Wang H."/>
            <person name="Wang A."/>
            <person name="Jiang F."/>
            <person name="Liu H."/>
            <person name="Zhao H."/>
            <person name="Xu D."/>
            <person name="Zhang Y."/>
        </authorList>
    </citation>
    <scope>NUCLEOTIDE SEQUENCE [LARGE SCALE GENOMIC DNA]</scope>
    <source>
        <strain evidence="2">cv. Yunnan</strain>
    </source>
</reference>
<evidence type="ECO:0000313" key="2">
    <source>
        <dbReference type="Proteomes" id="UP001056120"/>
    </source>
</evidence>
<reference evidence="1 2" key="2">
    <citation type="journal article" date="2022" name="Mol. Ecol. Resour.">
        <title>The genomes of chicory, endive, great burdock and yacon provide insights into Asteraceae paleo-polyploidization history and plant inulin production.</title>
        <authorList>
            <person name="Fan W."/>
            <person name="Wang S."/>
            <person name="Wang H."/>
            <person name="Wang A."/>
            <person name="Jiang F."/>
            <person name="Liu H."/>
            <person name="Zhao H."/>
            <person name="Xu D."/>
            <person name="Zhang Y."/>
        </authorList>
    </citation>
    <scope>NUCLEOTIDE SEQUENCE [LARGE SCALE GENOMIC DNA]</scope>
    <source>
        <strain evidence="2">cv. Yunnan</strain>
        <tissue evidence="1">Leaves</tissue>
    </source>
</reference>
<gene>
    <name evidence="1" type="ORF">L1987_33198</name>
</gene>
<accession>A0ACB9HPP7</accession>
<keyword evidence="2" id="KW-1185">Reference proteome</keyword>
<dbReference type="EMBL" id="CM042028">
    <property type="protein sequence ID" value="KAI3797933.1"/>
    <property type="molecule type" value="Genomic_DNA"/>
</dbReference>
<protein>
    <submittedName>
        <fullName evidence="1">Uncharacterized protein</fullName>
    </submittedName>
</protein>